<dbReference type="EMBL" id="BK015505">
    <property type="protein sequence ID" value="DAE10205.1"/>
    <property type="molecule type" value="Genomic_DNA"/>
</dbReference>
<protein>
    <submittedName>
        <fullName evidence="1">Uncharacterized protein</fullName>
    </submittedName>
</protein>
<name>A0A8S5PUR9_9CAUD</name>
<evidence type="ECO:0000313" key="1">
    <source>
        <dbReference type="EMBL" id="DAE10205.1"/>
    </source>
</evidence>
<proteinExistence type="predicted"/>
<organism evidence="1">
    <name type="scientific">Myoviridae sp. ctzS633</name>
    <dbReference type="NCBI Taxonomy" id="2825212"/>
    <lineage>
        <taxon>Viruses</taxon>
        <taxon>Duplodnaviria</taxon>
        <taxon>Heunggongvirae</taxon>
        <taxon>Uroviricota</taxon>
        <taxon>Caudoviricetes</taxon>
    </lineage>
</organism>
<accession>A0A8S5PUR9</accession>
<reference evidence="1" key="1">
    <citation type="journal article" date="2021" name="Proc. Natl. Acad. Sci. U.S.A.">
        <title>A Catalog of Tens of Thousands of Viruses from Human Metagenomes Reveals Hidden Associations with Chronic Diseases.</title>
        <authorList>
            <person name="Tisza M.J."/>
            <person name="Buck C.B."/>
        </authorList>
    </citation>
    <scope>NUCLEOTIDE SEQUENCE</scope>
    <source>
        <strain evidence="1">CtzS633</strain>
    </source>
</reference>
<sequence>MRWEAGAYKKFLVRLRVDDDAELIKFVEENKDEHGTTEIFRAGLEKLKNEGF</sequence>